<name>A0A193QHX4_SODGM</name>
<evidence type="ECO:0000313" key="2">
    <source>
        <dbReference type="Proteomes" id="UP000245838"/>
    </source>
</evidence>
<reference evidence="1 2" key="1">
    <citation type="submission" date="2015-05" db="EMBL/GenBank/DDBJ databases">
        <authorList>
            <person name="Goodhead I."/>
        </authorList>
    </citation>
    <scope>NUCLEOTIDE SEQUENCE [LARGE SCALE GENOMIC DNA]</scope>
    <source>
        <strain evidence="2">morsitans</strain>
    </source>
</reference>
<gene>
    <name evidence="1" type="ORF">SGGMMB4_02076</name>
</gene>
<organism evidence="1 2">
    <name type="scientific">Sodalis glossinidius (strain morsitans)</name>
    <dbReference type="NCBI Taxonomy" id="343509"/>
    <lineage>
        <taxon>Bacteria</taxon>
        <taxon>Pseudomonadati</taxon>
        <taxon>Pseudomonadota</taxon>
        <taxon>Gammaproteobacteria</taxon>
        <taxon>Enterobacterales</taxon>
        <taxon>Bruguierivoracaceae</taxon>
        <taxon>Sodalis</taxon>
    </lineage>
</organism>
<proteinExistence type="predicted"/>
<dbReference type="Proteomes" id="UP000245838">
    <property type="component" value="Chromosome sggmmb4_Chromosome"/>
</dbReference>
<dbReference type="AlphaFoldDB" id="A0A193QHX4"/>
<protein>
    <submittedName>
        <fullName evidence="1">Uncharacterized protein</fullName>
    </submittedName>
</protein>
<sequence>MNYANKLIQALIAESLRLHDALLWDITIKIYEVRRRNELIR</sequence>
<dbReference type="EMBL" id="LN854557">
    <property type="protein sequence ID" value="CRL44779.1"/>
    <property type="molecule type" value="Genomic_DNA"/>
</dbReference>
<evidence type="ECO:0000313" key="1">
    <source>
        <dbReference type="EMBL" id="CRL44779.1"/>
    </source>
</evidence>
<accession>A0A193QHX4</accession>